<evidence type="ECO:0000313" key="3">
    <source>
        <dbReference type="EMBL" id="MBB5472479.1"/>
    </source>
</evidence>
<gene>
    <name evidence="2" type="ORF">CHO01_25130</name>
    <name evidence="3" type="ORF">HNR08_001215</name>
</gene>
<feature type="compositionally biased region" description="Pro residues" evidence="1">
    <location>
        <begin position="130"/>
        <end position="143"/>
    </location>
</feature>
<dbReference type="OrthoDB" id="9849581at2"/>
<evidence type="ECO:0000313" key="2">
    <source>
        <dbReference type="EMBL" id="GEL47397.1"/>
    </source>
</evidence>
<dbReference type="RefSeq" id="WP_146838470.1">
    <property type="nucleotide sequence ID" value="NZ_BJVQ01000037.1"/>
</dbReference>
<organism evidence="2 4">
    <name type="scientific">Cellulomonas hominis</name>
    <dbReference type="NCBI Taxonomy" id="156981"/>
    <lineage>
        <taxon>Bacteria</taxon>
        <taxon>Bacillati</taxon>
        <taxon>Actinomycetota</taxon>
        <taxon>Actinomycetes</taxon>
        <taxon>Micrococcales</taxon>
        <taxon>Cellulomonadaceae</taxon>
        <taxon>Cellulomonas</taxon>
    </lineage>
</organism>
<keyword evidence="4" id="KW-1185">Reference proteome</keyword>
<dbReference type="Proteomes" id="UP000321723">
    <property type="component" value="Unassembled WGS sequence"/>
</dbReference>
<reference evidence="3 5" key="2">
    <citation type="submission" date="2020-08" db="EMBL/GenBank/DDBJ databases">
        <title>Sequencing the genomes of 1000 actinobacteria strains.</title>
        <authorList>
            <person name="Klenk H.-P."/>
        </authorList>
    </citation>
    <scope>NUCLEOTIDE SEQUENCE [LARGE SCALE GENOMIC DNA]</scope>
    <source>
        <strain evidence="3 5">DSM 9581</strain>
    </source>
</reference>
<evidence type="ECO:0000256" key="1">
    <source>
        <dbReference type="SAM" id="MobiDB-lite"/>
    </source>
</evidence>
<dbReference type="Proteomes" id="UP000564629">
    <property type="component" value="Unassembled WGS sequence"/>
</dbReference>
<comment type="caution">
    <text evidence="2">The sequence shown here is derived from an EMBL/GenBank/DDBJ whole genome shotgun (WGS) entry which is preliminary data.</text>
</comment>
<evidence type="ECO:0000313" key="4">
    <source>
        <dbReference type="Proteomes" id="UP000321723"/>
    </source>
</evidence>
<reference evidence="2 4" key="1">
    <citation type="submission" date="2019-07" db="EMBL/GenBank/DDBJ databases">
        <title>Whole genome shotgun sequence of Cellulomonas hominis NBRC 16055.</title>
        <authorList>
            <person name="Hosoyama A."/>
            <person name="Uohara A."/>
            <person name="Ohji S."/>
            <person name="Ichikawa N."/>
        </authorList>
    </citation>
    <scope>NUCLEOTIDE SEQUENCE [LARGE SCALE GENOMIC DNA]</scope>
    <source>
        <strain evidence="2 4">NBRC 16055</strain>
    </source>
</reference>
<dbReference type="AlphaFoldDB" id="A0A511FGE2"/>
<protein>
    <recommendedName>
        <fullName evidence="6">Minor tail protein</fullName>
    </recommendedName>
</protein>
<proteinExistence type="predicted"/>
<feature type="region of interest" description="Disordered" evidence="1">
    <location>
        <begin position="122"/>
        <end position="148"/>
    </location>
</feature>
<sequence>MAETPVRVSAGTVTTAGGARVVVLDDGTRLTPLWPAMVVLVDGDRVQVVLVDGTAVVVGPVVPTPRPISGSIAGAASSGLIPVTTTAGTVQARYAGTAPAIGTLVGLVWQGGGAPPFLLPGTLAPVSTDPQPPPDVPAPPPSGPDSGTLLVTAQGSGSWRTGGWGWASSTDVVQGGSPYVSQDSRGGWWYGDKARALTGRTITGCRVRLGARLRIGSYNAAAVVHLYRTTDGSRPGGELNRVAGPYDVTLAAGAGAGWTPLPASVGQELVDSGGGLAIAGSPYVGLVGVGAPQDGKDPESGQVALDWTR</sequence>
<name>A0A511FGE2_9CELL</name>
<evidence type="ECO:0000313" key="5">
    <source>
        <dbReference type="Proteomes" id="UP000564629"/>
    </source>
</evidence>
<dbReference type="EMBL" id="JACHDN010000001">
    <property type="protein sequence ID" value="MBB5472479.1"/>
    <property type="molecule type" value="Genomic_DNA"/>
</dbReference>
<accession>A0A511FGE2</accession>
<dbReference type="EMBL" id="BJVQ01000037">
    <property type="protein sequence ID" value="GEL47397.1"/>
    <property type="molecule type" value="Genomic_DNA"/>
</dbReference>
<evidence type="ECO:0008006" key="6">
    <source>
        <dbReference type="Google" id="ProtNLM"/>
    </source>
</evidence>